<keyword evidence="9 10" id="KW-0472">Membrane</keyword>
<dbReference type="GO" id="GO:0016651">
    <property type="term" value="F:oxidoreductase activity, acting on NAD(P)H"/>
    <property type="evidence" value="ECO:0007669"/>
    <property type="project" value="InterPro"/>
</dbReference>
<accession>A0A6G7IU86</accession>
<dbReference type="GO" id="GO:0030964">
    <property type="term" value="C:NADH dehydrogenase complex"/>
    <property type="evidence" value="ECO:0007669"/>
    <property type="project" value="TreeGrafter"/>
</dbReference>
<keyword evidence="8 10" id="KW-1133">Transmembrane helix</keyword>
<evidence type="ECO:0000256" key="10">
    <source>
        <dbReference type="SAM" id="Phobius"/>
    </source>
</evidence>
<dbReference type="InterPro" id="IPR039428">
    <property type="entry name" value="NUOK/Mnh_C1-like"/>
</dbReference>
<geneLocation type="mitochondrion" evidence="11"/>
<dbReference type="NCBIfam" id="NF004320">
    <property type="entry name" value="PRK05715.1-2"/>
    <property type="match status" value="1"/>
</dbReference>
<evidence type="ECO:0000256" key="2">
    <source>
        <dbReference type="ARBA" id="ARBA00010519"/>
    </source>
</evidence>
<reference evidence="11" key="1">
    <citation type="submission" date="2020-01" db="EMBL/GenBank/DDBJ databases">
        <title>Complete mitogenomes of the chlorophycean green algae Jenufa minuta and Jenufa perforata.</title>
        <authorList>
            <person name="Turmel M."/>
            <person name="Otis C."/>
            <person name="Vincent A."/>
            <person name="Lemieux C."/>
        </authorList>
    </citation>
    <scope>NUCLEOTIDE SEQUENCE</scope>
</reference>
<evidence type="ECO:0000256" key="6">
    <source>
        <dbReference type="ARBA" id="ARBA00022857"/>
    </source>
</evidence>
<evidence type="ECO:0000256" key="8">
    <source>
        <dbReference type="ARBA" id="ARBA00022989"/>
    </source>
</evidence>
<sequence length="99" mass="11242">MEQLLFFWSLILFAIGACGTFINKRHFFMILLCIELMLVAVNLQFFAASAWIDDLAGQFYALWVYTAAAAETSIGLALCVIYHRLRSTLEVEFINLLKG</sequence>
<name>A0A6G7IU86_JENMI</name>
<keyword evidence="6" id="KW-0521">NADP</keyword>
<evidence type="ECO:0000256" key="4">
    <source>
        <dbReference type="ARBA" id="ARBA00022692"/>
    </source>
</evidence>
<feature type="transmembrane region" description="Helical" evidence="10">
    <location>
        <begin position="29"/>
        <end position="52"/>
    </location>
</feature>
<organism evidence="11">
    <name type="scientific">Jenufa minuta</name>
    <name type="common">Green alga</name>
    <dbReference type="NCBI Taxonomy" id="993092"/>
    <lineage>
        <taxon>Eukaryota</taxon>
        <taxon>Viridiplantae</taxon>
        <taxon>Chlorophyta</taxon>
        <taxon>core chlorophytes</taxon>
        <taxon>Chlorophyceae</taxon>
        <taxon>Jenufa</taxon>
    </lineage>
</organism>
<evidence type="ECO:0000256" key="9">
    <source>
        <dbReference type="ARBA" id="ARBA00023136"/>
    </source>
</evidence>
<feature type="transmembrane region" description="Helical" evidence="10">
    <location>
        <begin position="58"/>
        <end position="82"/>
    </location>
</feature>
<gene>
    <name evidence="11" type="primary">nad4L</name>
</gene>
<comment type="subcellular location">
    <subcellularLocation>
        <location evidence="1">Membrane</location>
        <topology evidence="1">Multi-pass membrane protein</topology>
    </subcellularLocation>
</comment>
<dbReference type="AlphaFoldDB" id="A0A6G7IU86"/>
<dbReference type="HAMAP" id="MF_01456">
    <property type="entry name" value="NDH1_NuoK"/>
    <property type="match status" value="1"/>
</dbReference>
<protein>
    <submittedName>
        <fullName evidence="11">NADH dehydrogenase subunit 4L</fullName>
    </submittedName>
</protein>
<dbReference type="InterPro" id="IPR001133">
    <property type="entry name" value="NADH_UbQ_OxRdtase_chain4L/K"/>
</dbReference>
<keyword evidence="4 10" id="KW-0812">Transmembrane</keyword>
<dbReference type="GeneID" id="54116316"/>
<proteinExistence type="inferred from homology"/>
<keyword evidence="11" id="KW-0496">Mitochondrion</keyword>
<dbReference type="GO" id="GO:0042773">
    <property type="term" value="P:ATP synthesis coupled electron transport"/>
    <property type="evidence" value="ECO:0007669"/>
    <property type="project" value="InterPro"/>
</dbReference>
<comment type="similarity">
    <text evidence="2">Belongs to the complex I subunit 4L family.</text>
</comment>
<dbReference type="NCBIfam" id="NF004323">
    <property type="entry name" value="PRK05715.1-5"/>
    <property type="match status" value="1"/>
</dbReference>
<evidence type="ECO:0000313" key="11">
    <source>
        <dbReference type="EMBL" id="QII41636.1"/>
    </source>
</evidence>
<dbReference type="RefSeq" id="YP_009746613.1">
    <property type="nucleotide sequence ID" value="NC_046780.1"/>
</dbReference>
<keyword evidence="3" id="KW-0813">Transport</keyword>
<evidence type="ECO:0000256" key="7">
    <source>
        <dbReference type="ARBA" id="ARBA00022957"/>
    </source>
</evidence>
<dbReference type="Pfam" id="PF00420">
    <property type="entry name" value="Oxidored_q2"/>
    <property type="match status" value="1"/>
</dbReference>
<evidence type="ECO:0000256" key="1">
    <source>
        <dbReference type="ARBA" id="ARBA00004141"/>
    </source>
</evidence>
<dbReference type="PANTHER" id="PTHR11434">
    <property type="entry name" value="NADH-UBIQUINONE OXIDOREDUCTASE SUBUNIT ND4L"/>
    <property type="match status" value="1"/>
</dbReference>
<evidence type="ECO:0000256" key="5">
    <source>
        <dbReference type="ARBA" id="ARBA00022719"/>
    </source>
</evidence>
<dbReference type="EMBL" id="MN933932">
    <property type="protein sequence ID" value="QII41636.1"/>
    <property type="molecule type" value="Genomic_DNA"/>
</dbReference>
<dbReference type="PANTHER" id="PTHR11434:SF16">
    <property type="entry name" value="NADH-UBIQUINONE OXIDOREDUCTASE CHAIN 4L"/>
    <property type="match status" value="1"/>
</dbReference>
<keyword evidence="5" id="KW-0874">Quinone</keyword>
<dbReference type="GO" id="GO:0048038">
    <property type="term" value="F:quinone binding"/>
    <property type="evidence" value="ECO:0007669"/>
    <property type="project" value="UniProtKB-KW"/>
</dbReference>
<keyword evidence="7" id="KW-0618">Plastoquinone</keyword>
<feature type="transmembrane region" description="Helical" evidence="10">
    <location>
        <begin position="6"/>
        <end position="22"/>
    </location>
</feature>
<dbReference type="Gene3D" id="1.10.287.3510">
    <property type="match status" value="1"/>
</dbReference>
<evidence type="ECO:0000256" key="3">
    <source>
        <dbReference type="ARBA" id="ARBA00022448"/>
    </source>
</evidence>